<dbReference type="GO" id="GO:0003950">
    <property type="term" value="F:NAD+ poly-ADP-ribosyltransferase activity"/>
    <property type="evidence" value="ECO:0007669"/>
    <property type="project" value="UniProtKB-UniRule"/>
</dbReference>
<accession>A0A9Q0ND31</accession>
<evidence type="ECO:0000256" key="6">
    <source>
        <dbReference type="ARBA" id="ARBA00023027"/>
    </source>
</evidence>
<organism evidence="15 16">
    <name type="scientific">Pseudolycoriella hygida</name>
    <dbReference type="NCBI Taxonomy" id="35572"/>
    <lineage>
        <taxon>Eukaryota</taxon>
        <taxon>Metazoa</taxon>
        <taxon>Ecdysozoa</taxon>
        <taxon>Arthropoda</taxon>
        <taxon>Hexapoda</taxon>
        <taxon>Insecta</taxon>
        <taxon>Pterygota</taxon>
        <taxon>Neoptera</taxon>
        <taxon>Endopterygota</taxon>
        <taxon>Diptera</taxon>
        <taxon>Nematocera</taxon>
        <taxon>Sciaroidea</taxon>
        <taxon>Sciaridae</taxon>
        <taxon>Pseudolycoriella</taxon>
    </lineage>
</organism>
<keyword evidence="4" id="KW-0548">Nucleotidyltransferase</keyword>
<dbReference type="EMBL" id="WJQU01000001">
    <property type="protein sequence ID" value="KAJ6648044.1"/>
    <property type="molecule type" value="Genomic_DNA"/>
</dbReference>
<protein>
    <recommendedName>
        <fullName evidence="10">Poly [ADP-ribose] polymerase</fullName>
        <shortName evidence="10">PARP</shortName>
        <ecNumber evidence="10">2.4.2.-</ecNumber>
    </recommendedName>
</protein>
<dbReference type="InterPro" id="IPR002110">
    <property type="entry name" value="Ankyrin_rpt"/>
</dbReference>
<dbReference type="PANTHER" id="PTHR24126">
    <property type="entry name" value="ANKYRIN REPEAT, PH AND SEC7 DOMAIN CONTAINING PROTEIN SECG-RELATED"/>
    <property type="match status" value="1"/>
</dbReference>
<feature type="repeat" description="ANK" evidence="9">
    <location>
        <begin position="529"/>
        <end position="561"/>
    </location>
</feature>
<sequence length="2181" mass="247041">MTAHKKLRISARKDVKRKVNPVKNSIGIVKRSSSLSTPSTSMNLRKRKAVEDANLNRYLKRRRIMSAQTANPKIKANKAKLLRQQIKSLSKLDNSNAIKRAAVDGKTKVNLRKKNVKLKKDAKQRKVSKDISRKNKALLVSEESAQKKPHSRKGKSKKNALIPKEFVTEYALDPTFSTRESIPYVSTVAHSRLLIRAVNLNDIKMLKSLIDDKKSICSFTVPRSLNINRDALSYAVEKQNMEAIKVLSNSELSENLAPFPDIILEDEGTGFNSTMMFGHALRKVTVGRGGKEGNNALIKDRHMYNSYQICANFMSHDIVKDALSFGLSKTLLQKLSETQPELKSNIHNNFFTGLIYAIRTGHNQLAGQLVEEAITNGGYGFNLLHKEVLLNTTEALSPFKSVSVIKKAINNDRITPLHCAAINPNCNYLTALLNSRPDYNVVDMQNWTLIHYAAVCTDVGPLKVLLARGISTSQVNKDGDTPLHLASALGRLDNVKLMLQNEKENEADETENDTPKAISGSILTQANKVGQTALHKAAAAGRTETISILLLAGADPNKFTPARYDKLTPFMLAAQQGHLDVLKVFLQHGFMKIDMVDHKGRTALAHATINGHAHVVSYLLRIGANNLKKDTSGNTLVHYAAAYGWYFCLKLLLEAECPPNEPNDWKMTPLAIAFMKGHMGLVEYILKQQGVEIDSRINDSTGVTLLLQAISSRPTKEFLKRLKFLLENQKANCNVVDFEGNNAFHYLVRTEYREMTKDFNYSSSETQKIVFQTTKLLWNHKCDPYARNYNKDSPIFLAVQYGCFPILNHLYDLSSVLPDEVPNMQGNTLLHIMATQAHNEGTTRFCKRLVPSQLQILKKIAKKFNESGFTPLLWTLHRVSHVDNQSVKNVIGFIDFLINTLKSDVKEIVRQEKSGQSVTHLATSVSYAEEALKIILPMKPHLEALNYNLQTPLTYAVVKSNEMAAACLLINGADVNVKMAKMNSLLLLHAVSQNRSFHLVSLMIDSGANIHEVNIHTKNTILHYVCRKPHLPFAVESLRKLIEKKINIDAVNKEGRTALHLAVNHRSGETDASYDIEDLLIEKKAKLNVRDHRGRIPLHMVFVKIGKHSDNSFMDPIELVTTLVRAMKQSLSNFSEEIRLADEFGMTPLHYAAARGATISCSYLLMEMGDHIDCMDRNGNTPFGLAVLNGHEGCALQFQQKGANFIHNLNTNLTKCVPNEVVERYEAWQWIITRKEKEEIDRAKLEKENYPILQEVVSKDWQGILHLMLENLNRSTVGASLPIIAAINTSRLKLSRKLVHRARTAELLVNEDQETLLHILAKNVAKDDITNRDLSEQIIKTLVSKGISYDALDRNESTALIIAATNRNLMLCELLTQASINNINNITALTYADTFGRNPFSALFWNITSQTVFSCELRQWAESILERGGQANAGCRYPIIYPVAFPGVRFLKCEANATVSSKFTPLMMAVIAGNYAIVEWLLTMKNTSLVDVNYQDGEGNTALMHAARLNDVQMVKLIINPTAFRQTECSEKKVAFQSSRRVLLDLKNIYGWTVLDHVVGDNGNRFYYAHSDEIIKILFSAGAKLNAKSADGITPLERANTMKRYHLVKCMEELLKVTQSKRTKLAEYNMELFDLKVNRNLPCYIPITDYERDYKTIVDSVMDIEEEGDEVKPDDLISKNDDFKVIFDEEQQEHFSCCLTKVDILYGTFGMYNFYKMQLLKQERGKELIVLFTRWGRVGDEGQYQRTPFPSVEDAMKEFKKIFRSKTGNAWDTLSAFAPLPNKYRLVELATKRLKLNEIKIDFDQLIRANKMKVTTLPLPLVNLIESIIMLHKTNVTFCLSENFEDQLPHGRLTIETLKKGVDLLEQIERLIKRKQETEKQQPLSVTNQIEFMESVLKPCEEFYSLIPVYGFSKEKLKPLFTMDELREKQTLIHKLVHLEFANKLFLAAQYNVDVVNPMEYVFRCLHVKIDSICEEDEEAQLILQYINNTSSHPEYSPTLPKVARIFRLEREGEIERMNNSGIGNKHLLWHGTNSVNILSILHRGLKVTPLEANLSGHLFGKGIYLSDMFMKSQKYSHGTNTKFMFLCEVALGTIHPVRLQHWAMPENKPLPSNCHSLKTVDSKWEPDPSTTIILKGRKVPLGRAVKTTLPNNHYHGLDHNEFVVFREDQVQLRYLVQYND</sequence>
<evidence type="ECO:0000256" key="5">
    <source>
        <dbReference type="ARBA" id="ARBA00022737"/>
    </source>
</evidence>
<dbReference type="Gene3D" id="2.20.140.10">
    <property type="entry name" value="WGR domain"/>
    <property type="match status" value="1"/>
</dbReference>
<feature type="region of interest" description="Disordered" evidence="11">
    <location>
        <begin position="140"/>
        <end position="159"/>
    </location>
</feature>
<keyword evidence="6 10" id="KW-0520">NAD</keyword>
<evidence type="ECO:0000256" key="8">
    <source>
        <dbReference type="ARBA" id="ARBA00023242"/>
    </source>
</evidence>
<evidence type="ECO:0000313" key="16">
    <source>
        <dbReference type="Proteomes" id="UP001151699"/>
    </source>
</evidence>
<dbReference type="Pfam" id="PF13637">
    <property type="entry name" value="Ank_4"/>
    <property type="match status" value="1"/>
</dbReference>
<comment type="caution">
    <text evidence="15">The sequence shown here is derived from an EMBL/GenBank/DDBJ whole genome shotgun (WGS) entry which is preliminary data.</text>
</comment>
<keyword evidence="16" id="KW-1185">Reference proteome</keyword>
<evidence type="ECO:0000256" key="10">
    <source>
        <dbReference type="RuleBase" id="RU362114"/>
    </source>
</evidence>
<dbReference type="PROSITE" id="PS50297">
    <property type="entry name" value="ANK_REP_REGION"/>
    <property type="match status" value="6"/>
</dbReference>
<dbReference type="Gene3D" id="1.25.40.20">
    <property type="entry name" value="Ankyrin repeat-containing domain"/>
    <property type="match status" value="7"/>
</dbReference>
<dbReference type="PROSITE" id="PS51059">
    <property type="entry name" value="PARP_CATALYTIC"/>
    <property type="match status" value="1"/>
</dbReference>
<evidence type="ECO:0000256" key="2">
    <source>
        <dbReference type="ARBA" id="ARBA00022676"/>
    </source>
</evidence>
<proteinExistence type="predicted"/>
<feature type="repeat" description="ANK" evidence="9">
    <location>
        <begin position="478"/>
        <end position="510"/>
    </location>
</feature>
<evidence type="ECO:0000256" key="1">
    <source>
        <dbReference type="ARBA" id="ARBA00004123"/>
    </source>
</evidence>
<dbReference type="PANTHER" id="PTHR24126:SF14">
    <property type="entry name" value="ANK_REP_REGION DOMAIN-CONTAINING PROTEIN"/>
    <property type="match status" value="1"/>
</dbReference>
<keyword evidence="3 10" id="KW-0808">Transferase</keyword>
<dbReference type="Pfam" id="PF00644">
    <property type="entry name" value="PARP"/>
    <property type="match status" value="1"/>
</dbReference>
<feature type="repeat" description="ANK" evidence="9">
    <location>
        <begin position="599"/>
        <end position="631"/>
    </location>
</feature>
<evidence type="ECO:0000259" key="13">
    <source>
        <dbReference type="PROSITE" id="PS51060"/>
    </source>
</evidence>
<dbReference type="SUPFAM" id="SSF47587">
    <property type="entry name" value="Domain of poly(ADP-ribose) polymerase"/>
    <property type="match status" value="1"/>
</dbReference>
<dbReference type="GO" id="GO:0005634">
    <property type="term" value="C:nucleus"/>
    <property type="evidence" value="ECO:0007669"/>
    <property type="project" value="UniProtKB-SubCell"/>
</dbReference>
<evidence type="ECO:0000256" key="4">
    <source>
        <dbReference type="ARBA" id="ARBA00022695"/>
    </source>
</evidence>
<evidence type="ECO:0000256" key="11">
    <source>
        <dbReference type="SAM" id="MobiDB-lite"/>
    </source>
</evidence>
<feature type="domain" description="PARP catalytic" evidence="12">
    <location>
        <begin position="1957"/>
        <end position="2181"/>
    </location>
</feature>
<dbReference type="Gene3D" id="1.20.142.10">
    <property type="entry name" value="Poly(ADP-ribose) polymerase, regulatory domain"/>
    <property type="match status" value="1"/>
</dbReference>
<keyword evidence="8" id="KW-0539">Nucleus</keyword>
<evidence type="ECO:0000313" key="15">
    <source>
        <dbReference type="EMBL" id="KAJ6648044.1"/>
    </source>
</evidence>
<feature type="compositionally biased region" description="Basic residues" evidence="11">
    <location>
        <begin position="147"/>
        <end position="158"/>
    </location>
</feature>
<dbReference type="PRINTS" id="PR01415">
    <property type="entry name" value="ANKYRIN"/>
</dbReference>
<feature type="domain" description="PARP alpha-helical" evidence="13">
    <location>
        <begin position="1814"/>
        <end position="1947"/>
    </location>
</feature>
<keyword evidence="2 10" id="KW-0328">Glycosyltransferase</keyword>
<dbReference type="OrthoDB" id="2017365at2759"/>
<evidence type="ECO:0000259" key="12">
    <source>
        <dbReference type="PROSITE" id="PS51059"/>
    </source>
</evidence>
<dbReference type="PROSITE" id="PS51060">
    <property type="entry name" value="PARP_ALPHA_HD"/>
    <property type="match status" value="1"/>
</dbReference>
<dbReference type="SMART" id="SM00773">
    <property type="entry name" value="WGR"/>
    <property type="match status" value="1"/>
</dbReference>
<dbReference type="InterPro" id="IPR036616">
    <property type="entry name" value="Poly(ADP-ribose)pol_reg_dom_sf"/>
</dbReference>
<dbReference type="Gene3D" id="3.90.228.10">
    <property type="match status" value="1"/>
</dbReference>
<dbReference type="EC" id="2.4.2.-" evidence="10"/>
<dbReference type="InterPro" id="IPR008893">
    <property type="entry name" value="WGR_domain"/>
</dbReference>
<feature type="repeat" description="ANK" evidence="9">
    <location>
        <begin position="1054"/>
        <end position="1092"/>
    </location>
</feature>
<dbReference type="PROSITE" id="PS51977">
    <property type="entry name" value="WGR"/>
    <property type="match status" value="1"/>
</dbReference>
<comment type="subcellular location">
    <subcellularLocation>
        <location evidence="1">Nucleus</location>
    </subcellularLocation>
</comment>
<evidence type="ECO:0000256" key="3">
    <source>
        <dbReference type="ARBA" id="ARBA00022679"/>
    </source>
</evidence>
<evidence type="ECO:0000256" key="9">
    <source>
        <dbReference type="PROSITE-ProRule" id="PRU00023"/>
    </source>
</evidence>
<dbReference type="InterPro" id="IPR036930">
    <property type="entry name" value="WGR_dom_sf"/>
</dbReference>
<dbReference type="SUPFAM" id="SSF56399">
    <property type="entry name" value="ADP-ribosylation"/>
    <property type="match status" value="1"/>
</dbReference>
<gene>
    <name evidence="15" type="primary">tank-1</name>
    <name evidence="15" type="ORF">Bhyg_03269</name>
</gene>
<dbReference type="SMART" id="SM00248">
    <property type="entry name" value="ANK"/>
    <property type="match status" value="27"/>
</dbReference>
<reference evidence="15" key="1">
    <citation type="submission" date="2022-07" db="EMBL/GenBank/DDBJ databases">
        <authorList>
            <person name="Trinca V."/>
            <person name="Uliana J.V.C."/>
            <person name="Torres T.T."/>
            <person name="Ward R.J."/>
            <person name="Monesi N."/>
        </authorList>
    </citation>
    <scope>NUCLEOTIDE SEQUENCE</scope>
    <source>
        <strain evidence="15">HSMRA1968</strain>
        <tissue evidence="15">Whole embryos</tissue>
    </source>
</reference>
<dbReference type="Pfam" id="PF05406">
    <property type="entry name" value="WGR"/>
    <property type="match status" value="1"/>
</dbReference>
<dbReference type="PROSITE" id="PS50088">
    <property type="entry name" value="ANK_REPEAT"/>
    <property type="match status" value="6"/>
</dbReference>
<dbReference type="InterPro" id="IPR004102">
    <property type="entry name" value="Poly(ADP-ribose)pol_reg_dom"/>
</dbReference>
<keyword evidence="5" id="KW-0677">Repeat</keyword>
<keyword evidence="7 9" id="KW-0040">ANK repeat</keyword>
<dbReference type="Pfam" id="PF02877">
    <property type="entry name" value="PARP_reg"/>
    <property type="match status" value="1"/>
</dbReference>
<evidence type="ECO:0000259" key="14">
    <source>
        <dbReference type="PROSITE" id="PS51977"/>
    </source>
</evidence>
<dbReference type="SUPFAM" id="SSF48403">
    <property type="entry name" value="Ankyrin repeat"/>
    <property type="match status" value="5"/>
</dbReference>
<dbReference type="Pfam" id="PF12796">
    <property type="entry name" value="Ank_2"/>
    <property type="match status" value="5"/>
</dbReference>
<dbReference type="Proteomes" id="UP001151699">
    <property type="component" value="Chromosome A"/>
</dbReference>
<name>A0A9Q0ND31_9DIPT</name>
<evidence type="ECO:0000256" key="7">
    <source>
        <dbReference type="ARBA" id="ARBA00023043"/>
    </source>
</evidence>
<dbReference type="GO" id="GO:0016779">
    <property type="term" value="F:nucleotidyltransferase activity"/>
    <property type="evidence" value="ECO:0007669"/>
    <property type="project" value="UniProtKB-KW"/>
</dbReference>
<dbReference type="SUPFAM" id="SSF142921">
    <property type="entry name" value="WGR domain-like"/>
    <property type="match status" value="1"/>
</dbReference>
<dbReference type="CDD" id="cd07997">
    <property type="entry name" value="WGR_PARP"/>
    <property type="match status" value="1"/>
</dbReference>
<feature type="domain" description="WGR" evidence="14">
    <location>
        <begin position="1682"/>
        <end position="1784"/>
    </location>
</feature>
<dbReference type="InterPro" id="IPR012317">
    <property type="entry name" value="Poly(ADP-ribose)pol_cat_dom"/>
</dbReference>
<feature type="repeat" description="ANK" evidence="9">
    <location>
        <begin position="1144"/>
        <end position="1177"/>
    </location>
</feature>
<dbReference type="InterPro" id="IPR036770">
    <property type="entry name" value="Ankyrin_rpt-contain_sf"/>
</dbReference>
<feature type="repeat" description="ANK" evidence="9">
    <location>
        <begin position="565"/>
        <end position="589"/>
    </location>
</feature>